<evidence type="ECO:0000313" key="15">
    <source>
        <dbReference type="EMBL" id="CRF52056.1"/>
    </source>
</evidence>
<dbReference type="CDD" id="cd01887">
    <property type="entry name" value="IF2_eIF5B"/>
    <property type="match status" value="1"/>
</dbReference>
<feature type="binding site" evidence="10">
    <location>
        <begin position="490"/>
        <end position="493"/>
    </location>
    <ligand>
        <name>GTP</name>
        <dbReference type="ChEBI" id="CHEBI:37565"/>
    </ligand>
</feature>
<evidence type="ECO:0000256" key="10">
    <source>
        <dbReference type="HAMAP-Rule" id="MF_00100"/>
    </source>
</evidence>
<dbReference type="InterPro" id="IPR009000">
    <property type="entry name" value="Transl_B-barrel_sf"/>
</dbReference>
<evidence type="ECO:0000259" key="14">
    <source>
        <dbReference type="PROSITE" id="PS51722"/>
    </source>
</evidence>
<keyword evidence="7 10" id="KW-0648">Protein biosynthesis</keyword>
<dbReference type="FunFam" id="2.40.30.10:FF:000054">
    <property type="entry name" value="Translation initiation factor IF-2"/>
    <property type="match status" value="1"/>
</dbReference>
<accession>A0A0K2XY40</accession>
<dbReference type="RefSeq" id="WP_053944796.1">
    <property type="nucleotide sequence ID" value="NZ_CDMG01000002.1"/>
</dbReference>
<evidence type="ECO:0000256" key="8">
    <source>
        <dbReference type="ARBA" id="ARBA00023134"/>
    </source>
</evidence>
<dbReference type="Pfam" id="PF03144">
    <property type="entry name" value="GTP_EFTU_D2"/>
    <property type="match status" value="1"/>
</dbReference>
<reference evidence="16" key="1">
    <citation type="submission" date="2014-12" db="EMBL/GenBank/DDBJ databases">
        <authorList>
            <person name="Jaenicke S."/>
        </authorList>
    </citation>
    <scope>NUCLEOTIDE SEQUENCE [LARGE SCALE GENOMIC DNA]</scope>
</reference>
<dbReference type="InterPro" id="IPR015760">
    <property type="entry name" value="TIF_IF2"/>
</dbReference>
<evidence type="ECO:0000256" key="5">
    <source>
        <dbReference type="ARBA" id="ARBA00022540"/>
    </source>
</evidence>
<dbReference type="CDD" id="cd03692">
    <property type="entry name" value="mtIF2_IVc"/>
    <property type="match status" value="1"/>
</dbReference>
<dbReference type="SUPFAM" id="SSF50447">
    <property type="entry name" value="Translation proteins"/>
    <property type="match status" value="2"/>
</dbReference>
<dbReference type="CDD" id="cd03702">
    <property type="entry name" value="IF2_mtIF2_II"/>
    <property type="match status" value="1"/>
</dbReference>
<dbReference type="NCBIfam" id="TIGR00487">
    <property type="entry name" value="IF-2"/>
    <property type="match status" value="1"/>
</dbReference>
<dbReference type="FunFam" id="2.40.30.10:FF:000008">
    <property type="entry name" value="Translation initiation factor IF-2"/>
    <property type="match status" value="1"/>
</dbReference>
<dbReference type="Pfam" id="PF00009">
    <property type="entry name" value="GTP_EFTU"/>
    <property type="match status" value="1"/>
</dbReference>
<dbReference type="Pfam" id="PF04760">
    <property type="entry name" value="IF2_N"/>
    <property type="match status" value="1"/>
</dbReference>
<keyword evidence="6 10" id="KW-0547">Nucleotide-binding</keyword>
<dbReference type="GO" id="GO:0005829">
    <property type="term" value="C:cytosol"/>
    <property type="evidence" value="ECO:0007669"/>
    <property type="project" value="TreeGrafter"/>
</dbReference>
<evidence type="ECO:0000256" key="7">
    <source>
        <dbReference type="ARBA" id="ARBA00022917"/>
    </source>
</evidence>
<dbReference type="Gene3D" id="3.40.50.10050">
    <property type="entry name" value="Translation initiation factor IF- 2, domain 3"/>
    <property type="match status" value="1"/>
</dbReference>
<dbReference type="GO" id="GO:0005525">
    <property type="term" value="F:GTP binding"/>
    <property type="evidence" value="ECO:0007669"/>
    <property type="project" value="UniProtKB-KW"/>
</dbReference>
<evidence type="ECO:0000256" key="2">
    <source>
        <dbReference type="ARBA" id="ARBA00007733"/>
    </source>
</evidence>
<dbReference type="GO" id="GO:0003924">
    <property type="term" value="F:GTPase activity"/>
    <property type="evidence" value="ECO:0007669"/>
    <property type="project" value="UniProtKB-UniRule"/>
</dbReference>
<dbReference type="Proteomes" id="UP000043437">
    <property type="component" value="Unassembled WGS sequence"/>
</dbReference>
<dbReference type="PROSITE" id="PS01176">
    <property type="entry name" value="IF2"/>
    <property type="match status" value="1"/>
</dbReference>
<evidence type="ECO:0000256" key="4">
    <source>
        <dbReference type="ARBA" id="ARBA00022490"/>
    </source>
</evidence>
<feature type="region of interest" description="G-domain" evidence="10">
    <location>
        <begin position="384"/>
        <end position="532"/>
    </location>
</feature>
<keyword evidence="8 10" id="KW-0342">GTP-binding</keyword>
<dbReference type="SUPFAM" id="SSF52540">
    <property type="entry name" value="P-loop containing nucleoside triphosphate hydrolases"/>
    <property type="match status" value="1"/>
</dbReference>
<feature type="compositionally biased region" description="Basic and acidic residues" evidence="13">
    <location>
        <begin position="120"/>
        <end position="134"/>
    </location>
</feature>
<dbReference type="InterPro" id="IPR004161">
    <property type="entry name" value="EFTu-like_2"/>
</dbReference>
<feature type="compositionally biased region" description="Pro residues" evidence="13">
    <location>
        <begin position="143"/>
        <end position="154"/>
    </location>
</feature>
<proteinExistence type="inferred from homology"/>
<comment type="subcellular location">
    <subcellularLocation>
        <location evidence="1 10 12">Cytoplasm</location>
    </subcellularLocation>
</comment>
<dbReference type="InterPro" id="IPR023115">
    <property type="entry name" value="TIF_IF2_dom3"/>
</dbReference>
<sequence length="882" mass="96365">MSGIPLKDLALELGRTDVKMVIEEAKELLGLSLKPNSKLDEETASKLYDLITSKNTPPTPKAPTKKEPAPKAQEIQENPSAPKLETKQPQTAPKKRSIEIVSTGEKPKKNSPATPKKVQKKIEKVEKIEVRAQEPKPQAEATPTPPPPPPPPTTEPLLRRTRGIRIVKRTDQEEAALARAAARASVSNTQPKEQPKPKKSVKPVKSTAKPGAKSRAHKLDFSQERGFNDLYEDEQDEVMLFDFHVKDLEEENPEETAPKPLTDRVKIQRKNPWMSEGGIRRSTKKKRVYRPDNAQKSVQASITISEEVRVYEFAESANLNLADVIKTLFNLGMMVTKNDFLDKDAIEILAAEFGLEVAVESTQVFVEEATQTEQTEQDLSERAPVVTIMGHVDHGKTSLLDKIRNQRVAGSEAGGITQHIGAYMVQKGDKKIAFIDTPGHEAFSQMRKRGAQVTDIAIIVIAADDGVKPQTIEAFKQAKEAGVQIIVAMNKIDKENANVDKLKAECAELGFNPRDWGGEFEFIPISAKTGEGIDNLLETILIQAEIMELKASPNTTAKAVVLEGSVEKGRGAVATVIVQNGTLKVGDPVVADIAFGKVRTMTDDQGKNIKALGPSEVAVITGLSEVPMAGSVLVAVDSENTARSLAHKKATYLRQKALSKSTKVHLDELASMVANKELQNIPIVLKADTQGSLEAIKHSLLALNNEEVSLQVISAGVGSISENDLSLVANNPHALVLGFNIRPTGNIRVKAKELRVEIKTYSVIYALIDDMKALVGGLMSPVVEEEDTGQAEVRETFVIPKVGTIAGCMVVDGVINKGIKVRLIREGVVVHVGKIVSLKRFKDDVAEVSKGYECGIMLDRYNDVRVGDVFESFKEIHKTRVL</sequence>
<feature type="binding site" evidence="10">
    <location>
        <begin position="436"/>
        <end position="440"/>
    </location>
    <ligand>
        <name>GTP</name>
        <dbReference type="ChEBI" id="CHEBI:37565"/>
    </ligand>
</feature>
<evidence type="ECO:0000313" key="16">
    <source>
        <dbReference type="Proteomes" id="UP000043437"/>
    </source>
</evidence>
<evidence type="ECO:0000256" key="11">
    <source>
        <dbReference type="RuleBase" id="RU000644"/>
    </source>
</evidence>
<dbReference type="GeneID" id="82131218"/>
<dbReference type="Gene3D" id="2.40.30.10">
    <property type="entry name" value="Translation factors"/>
    <property type="match status" value="2"/>
</dbReference>
<evidence type="ECO:0000256" key="13">
    <source>
        <dbReference type="SAM" id="MobiDB-lite"/>
    </source>
</evidence>
<organism evidence="15 16">
    <name type="scientific">Helicobacter ailurogastricus</name>
    <dbReference type="NCBI Taxonomy" id="1578720"/>
    <lineage>
        <taxon>Bacteria</taxon>
        <taxon>Pseudomonadati</taxon>
        <taxon>Campylobacterota</taxon>
        <taxon>Epsilonproteobacteria</taxon>
        <taxon>Campylobacterales</taxon>
        <taxon>Helicobacteraceae</taxon>
        <taxon>Helicobacter</taxon>
    </lineage>
</organism>
<comment type="function">
    <text evidence="9 10 11">One of the essential components for the initiation of protein synthesis. Protects formylmethionyl-tRNA from spontaneous hydrolysis and promotes its binding to the 30S ribosomal subunits. Also involved in the hydrolysis of GTP during the formation of the 70S ribosomal complex.</text>
</comment>
<dbReference type="InterPro" id="IPR036925">
    <property type="entry name" value="TIF_IF2_dom3_sf"/>
</dbReference>
<dbReference type="InterPro" id="IPR044145">
    <property type="entry name" value="IF2_II"/>
</dbReference>
<evidence type="ECO:0000256" key="9">
    <source>
        <dbReference type="ARBA" id="ARBA00025162"/>
    </source>
</evidence>
<dbReference type="PANTHER" id="PTHR43381">
    <property type="entry name" value="TRANSLATION INITIATION FACTOR IF-2-RELATED"/>
    <property type="match status" value="1"/>
</dbReference>
<dbReference type="FunFam" id="3.40.50.300:FF:000019">
    <property type="entry name" value="Translation initiation factor IF-2"/>
    <property type="match status" value="1"/>
</dbReference>
<dbReference type="SUPFAM" id="SSF52156">
    <property type="entry name" value="Initiation factor IF2/eIF5b, domain 3"/>
    <property type="match status" value="1"/>
</dbReference>
<name>A0A0K2XY40_9HELI</name>
<dbReference type="FunFam" id="3.40.50.10050:FF:000001">
    <property type="entry name" value="Translation initiation factor IF-2"/>
    <property type="match status" value="1"/>
</dbReference>
<evidence type="ECO:0000256" key="1">
    <source>
        <dbReference type="ARBA" id="ARBA00004496"/>
    </source>
</evidence>
<dbReference type="InterPro" id="IPR000178">
    <property type="entry name" value="TF_IF2_bacterial-like"/>
</dbReference>
<feature type="binding site" evidence="10">
    <location>
        <begin position="390"/>
        <end position="397"/>
    </location>
    <ligand>
        <name>GTP</name>
        <dbReference type="ChEBI" id="CHEBI:37565"/>
    </ligand>
</feature>
<evidence type="ECO:0000256" key="3">
    <source>
        <dbReference type="ARBA" id="ARBA00020675"/>
    </source>
</evidence>
<dbReference type="InterPro" id="IPR000795">
    <property type="entry name" value="T_Tr_GTP-bd_dom"/>
</dbReference>
<dbReference type="InterPro" id="IPR006847">
    <property type="entry name" value="IF2_N"/>
</dbReference>
<feature type="compositionally biased region" description="Low complexity" evidence="13">
    <location>
        <begin position="175"/>
        <end position="192"/>
    </location>
</feature>
<comment type="similarity">
    <text evidence="2 10 11">Belongs to the TRAFAC class translation factor GTPase superfamily. Classic translation factor GTPase family. IF-2 subfamily.</text>
</comment>
<dbReference type="InterPro" id="IPR027417">
    <property type="entry name" value="P-loop_NTPase"/>
</dbReference>
<dbReference type="Pfam" id="PF22042">
    <property type="entry name" value="EF-G_D2"/>
    <property type="match status" value="1"/>
</dbReference>
<evidence type="ECO:0000256" key="6">
    <source>
        <dbReference type="ARBA" id="ARBA00022741"/>
    </source>
</evidence>
<dbReference type="PANTHER" id="PTHR43381:SF5">
    <property type="entry name" value="TR-TYPE G DOMAIN-CONTAINING PROTEIN"/>
    <property type="match status" value="1"/>
</dbReference>
<feature type="region of interest" description="Disordered" evidence="13">
    <location>
        <begin position="49"/>
        <end position="217"/>
    </location>
</feature>
<dbReference type="NCBIfam" id="TIGR00231">
    <property type="entry name" value="small_GTP"/>
    <property type="match status" value="1"/>
</dbReference>
<dbReference type="EMBL" id="CDMG01000002">
    <property type="protein sequence ID" value="CRF52056.1"/>
    <property type="molecule type" value="Genomic_DNA"/>
</dbReference>
<dbReference type="AlphaFoldDB" id="A0A0K2XY40"/>
<dbReference type="InterPro" id="IPR053905">
    <property type="entry name" value="EF-G-like_DII"/>
</dbReference>
<feature type="domain" description="Tr-type G" evidence="14">
    <location>
        <begin position="381"/>
        <end position="550"/>
    </location>
</feature>
<keyword evidence="4 10" id="KW-0963">Cytoplasm</keyword>
<gene>
    <name evidence="10" type="primary">infB</name>
    <name evidence="15" type="ORF">HAL07_01820</name>
</gene>
<dbReference type="Gene3D" id="3.40.50.300">
    <property type="entry name" value="P-loop containing nucleotide triphosphate hydrolases"/>
    <property type="match status" value="1"/>
</dbReference>
<keyword evidence="5 10" id="KW-0396">Initiation factor</keyword>
<dbReference type="HAMAP" id="MF_00100_B">
    <property type="entry name" value="IF_2_B"/>
    <property type="match status" value="1"/>
</dbReference>
<dbReference type="Pfam" id="PF11987">
    <property type="entry name" value="IF-2"/>
    <property type="match status" value="1"/>
</dbReference>
<evidence type="ECO:0000256" key="12">
    <source>
        <dbReference type="RuleBase" id="RU000645"/>
    </source>
</evidence>
<dbReference type="GO" id="GO:0003743">
    <property type="term" value="F:translation initiation factor activity"/>
    <property type="evidence" value="ECO:0007669"/>
    <property type="project" value="UniProtKB-UniRule"/>
</dbReference>
<dbReference type="InterPro" id="IPR005225">
    <property type="entry name" value="Small_GTP-bd"/>
</dbReference>
<protein>
    <recommendedName>
        <fullName evidence="3 10">Translation initiation factor IF-2</fullName>
    </recommendedName>
</protein>
<dbReference type="PROSITE" id="PS51722">
    <property type="entry name" value="G_TR_2"/>
    <property type="match status" value="1"/>
</dbReference>